<evidence type="ECO:0000313" key="2">
    <source>
        <dbReference type="EMBL" id="GAA0153096.1"/>
    </source>
</evidence>
<keyword evidence="3" id="KW-1185">Reference proteome</keyword>
<name>A0AAV3PQV0_LITER</name>
<dbReference type="AlphaFoldDB" id="A0AAV3PQV0"/>
<comment type="caution">
    <text evidence="2">The sequence shown here is derived from an EMBL/GenBank/DDBJ whole genome shotgun (WGS) entry which is preliminary data.</text>
</comment>
<protein>
    <submittedName>
        <fullName evidence="2">Uncharacterized protein</fullName>
    </submittedName>
</protein>
<gene>
    <name evidence="2" type="ORF">LIER_11413</name>
</gene>
<accession>A0AAV3PQV0</accession>
<feature type="chain" id="PRO_5043651926" evidence="1">
    <location>
        <begin position="18"/>
        <end position="168"/>
    </location>
</feature>
<feature type="signal peptide" evidence="1">
    <location>
        <begin position="1"/>
        <end position="17"/>
    </location>
</feature>
<dbReference type="Proteomes" id="UP001454036">
    <property type="component" value="Unassembled WGS sequence"/>
</dbReference>
<reference evidence="2 3" key="1">
    <citation type="submission" date="2024-01" db="EMBL/GenBank/DDBJ databases">
        <title>The complete chloroplast genome sequence of Lithospermum erythrorhizon: insights into the phylogenetic relationship among Boraginaceae species and the maternal lineages of purple gromwells.</title>
        <authorList>
            <person name="Okada T."/>
            <person name="Watanabe K."/>
        </authorList>
    </citation>
    <scope>NUCLEOTIDE SEQUENCE [LARGE SCALE GENOMIC DNA]</scope>
</reference>
<keyword evidence="1" id="KW-0732">Signal</keyword>
<dbReference type="EMBL" id="BAABME010002115">
    <property type="protein sequence ID" value="GAA0153096.1"/>
    <property type="molecule type" value="Genomic_DNA"/>
</dbReference>
<evidence type="ECO:0000313" key="3">
    <source>
        <dbReference type="Proteomes" id="UP001454036"/>
    </source>
</evidence>
<proteinExistence type="predicted"/>
<organism evidence="2 3">
    <name type="scientific">Lithospermum erythrorhizon</name>
    <name type="common">Purple gromwell</name>
    <name type="synonym">Lithospermum officinale var. erythrorhizon</name>
    <dbReference type="NCBI Taxonomy" id="34254"/>
    <lineage>
        <taxon>Eukaryota</taxon>
        <taxon>Viridiplantae</taxon>
        <taxon>Streptophyta</taxon>
        <taxon>Embryophyta</taxon>
        <taxon>Tracheophyta</taxon>
        <taxon>Spermatophyta</taxon>
        <taxon>Magnoliopsida</taxon>
        <taxon>eudicotyledons</taxon>
        <taxon>Gunneridae</taxon>
        <taxon>Pentapetalae</taxon>
        <taxon>asterids</taxon>
        <taxon>lamiids</taxon>
        <taxon>Boraginales</taxon>
        <taxon>Boraginaceae</taxon>
        <taxon>Boraginoideae</taxon>
        <taxon>Lithospermeae</taxon>
        <taxon>Lithospermum</taxon>
    </lineage>
</organism>
<sequence>MLWYLAKVCTFKLHVFADALLRYLVRCLLTDQDRKFKKIYKWLTLFHNATWWQENICKTMSILFVTVTFRIKTTILQDDGHMQIQKEFEANMAPELQICATIRTDRFGPSILNQVIEASKQSSRLLCRLNNVDPESLHPHLLLGNPSCRQDPELFPTKLRDKILRWLF</sequence>
<evidence type="ECO:0000256" key="1">
    <source>
        <dbReference type="SAM" id="SignalP"/>
    </source>
</evidence>